<dbReference type="RefSeq" id="WP_135698383.1">
    <property type="nucleotide sequence ID" value="NZ_RQER01000008.1"/>
</dbReference>
<dbReference type="CDD" id="cd02042">
    <property type="entry name" value="ParAB_family"/>
    <property type="match status" value="1"/>
</dbReference>
<organism evidence="2 3">
    <name type="scientific">Leptospira langatensis</name>
    <dbReference type="NCBI Taxonomy" id="2484983"/>
    <lineage>
        <taxon>Bacteria</taxon>
        <taxon>Pseudomonadati</taxon>
        <taxon>Spirochaetota</taxon>
        <taxon>Spirochaetia</taxon>
        <taxon>Leptospirales</taxon>
        <taxon>Leptospiraceae</taxon>
        <taxon>Leptospira</taxon>
    </lineage>
</organism>
<dbReference type="PANTHER" id="PTHR13696:SF52">
    <property type="entry name" value="PARA FAMILY PROTEIN CT_582"/>
    <property type="match status" value="1"/>
</dbReference>
<evidence type="ECO:0000313" key="3">
    <source>
        <dbReference type="Proteomes" id="UP000297946"/>
    </source>
</evidence>
<dbReference type="EMBL" id="RQER01000008">
    <property type="protein sequence ID" value="TGJ99877.1"/>
    <property type="molecule type" value="Genomic_DNA"/>
</dbReference>
<comment type="caution">
    <text evidence="2">The sequence shown here is derived from an EMBL/GenBank/DDBJ whole genome shotgun (WGS) entry which is preliminary data.</text>
</comment>
<proteinExistence type="predicted"/>
<dbReference type="Proteomes" id="UP000297946">
    <property type="component" value="Unassembled WGS sequence"/>
</dbReference>
<dbReference type="PANTHER" id="PTHR13696">
    <property type="entry name" value="P-LOOP CONTAINING NUCLEOSIDE TRIPHOSPHATE HYDROLASE"/>
    <property type="match status" value="1"/>
</dbReference>
<dbReference type="SUPFAM" id="SSF52540">
    <property type="entry name" value="P-loop containing nucleoside triphosphate hydrolases"/>
    <property type="match status" value="1"/>
</dbReference>
<reference evidence="2 3" key="1">
    <citation type="journal article" date="2019" name="PLoS Negl. Trop. Dis.">
        <title>Revisiting the worldwide diversity of Leptospira species in the environment.</title>
        <authorList>
            <person name="Vincent A.T."/>
            <person name="Schiettekatte O."/>
            <person name="Bourhy P."/>
            <person name="Veyrier F.J."/>
            <person name="Picardeau M."/>
        </authorList>
    </citation>
    <scope>NUCLEOTIDE SEQUENCE [LARGE SCALE GENOMIC DNA]</scope>
    <source>
        <strain evidence="2 3">SSW18</strain>
    </source>
</reference>
<dbReference type="InterPro" id="IPR027417">
    <property type="entry name" value="P-loop_NTPase"/>
</dbReference>
<dbReference type="Gene3D" id="3.40.50.300">
    <property type="entry name" value="P-loop containing nucleotide triphosphate hydrolases"/>
    <property type="match status" value="1"/>
</dbReference>
<gene>
    <name evidence="2" type="ORF">EHO57_14050</name>
</gene>
<sequence length="266" mass="29375">MKIFTIANVKGGVAKSTSAAHLSMSLARRGRTLAVDHDPQADLSDAFFPDEPPEFFDEANVFTVIRSETTLKESIRTKHGVDILTSAMELEDFQFHVSKNLSLLTKLREVLRKSDYDFIVIDTPGSGSAEMLSAFLAADSVIIPANPSKWAVRTIKKVFRKINEAVNFPGSTLASVSILPTIWGKSGRSEIIYEQLQQVPKLLEFLQTDGPGFEQVPIPVILPPIPQSTSIRDRTEFGEPLKEGTEGWLAYDLIADFITEHATVAK</sequence>
<dbReference type="Pfam" id="PF13614">
    <property type="entry name" value="AAA_31"/>
    <property type="match status" value="1"/>
</dbReference>
<name>A0A5R2AT13_9LEPT</name>
<dbReference type="AlphaFoldDB" id="A0A5R2AT13"/>
<feature type="domain" description="AAA" evidence="1">
    <location>
        <begin position="1"/>
        <end position="165"/>
    </location>
</feature>
<protein>
    <submittedName>
        <fullName evidence="2">ParA family protein</fullName>
    </submittedName>
</protein>
<evidence type="ECO:0000313" key="2">
    <source>
        <dbReference type="EMBL" id="TGJ99877.1"/>
    </source>
</evidence>
<accession>A0A5R2AT13</accession>
<dbReference type="InterPro" id="IPR025669">
    <property type="entry name" value="AAA_dom"/>
</dbReference>
<dbReference type="InterPro" id="IPR050678">
    <property type="entry name" value="DNA_Partitioning_ATPase"/>
</dbReference>
<evidence type="ECO:0000259" key="1">
    <source>
        <dbReference type="Pfam" id="PF13614"/>
    </source>
</evidence>